<dbReference type="AlphaFoldDB" id="A0A6P8VKN2"/>
<dbReference type="PANTHER" id="PTHR33050:SF8">
    <property type="entry name" value="REVERSE TRANSCRIPTASE DOMAIN-CONTAINING PROTEIN"/>
    <property type="match status" value="1"/>
</dbReference>
<dbReference type="GeneID" id="117555511"/>
<gene>
    <name evidence="7" type="primary">LOC117555511</name>
</gene>
<evidence type="ECO:0000256" key="4">
    <source>
        <dbReference type="SAM" id="MobiDB-lite"/>
    </source>
</evidence>
<feature type="region of interest" description="Disordered" evidence="4">
    <location>
        <begin position="65"/>
        <end position="153"/>
    </location>
</feature>
<keyword evidence="3" id="KW-0233">DNA recombination</keyword>
<evidence type="ECO:0000256" key="2">
    <source>
        <dbReference type="ARBA" id="ARBA00012180"/>
    </source>
</evidence>
<dbReference type="SUPFAM" id="SSF56349">
    <property type="entry name" value="DNA breaking-rejoining enzymes"/>
    <property type="match status" value="1"/>
</dbReference>
<organism evidence="6 7">
    <name type="scientific">Gymnodraco acuticeps</name>
    <name type="common">Antarctic dragonfish</name>
    <dbReference type="NCBI Taxonomy" id="8218"/>
    <lineage>
        <taxon>Eukaryota</taxon>
        <taxon>Metazoa</taxon>
        <taxon>Chordata</taxon>
        <taxon>Craniata</taxon>
        <taxon>Vertebrata</taxon>
        <taxon>Euteleostomi</taxon>
        <taxon>Actinopterygii</taxon>
        <taxon>Neopterygii</taxon>
        <taxon>Teleostei</taxon>
        <taxon>Neoteleostei</taxon>
        <taxon>Acanthomorphata</taxon>
        <taxon>Eupercaria</taxon>
        <taxon>Perciformes</taxon>
        <taxon>Notothenioidei</taxon>
        <taxon>Bathydraconidae</taxon>
        <taxon>Gymnodraco</taxon>
    </lineage>
</organism>
<keyword evidence="6" id="KW-1185">Reference proteome</keyword>
<dbReference type="InterPro" id="IPR000477">
    <property type="entry name" value="RT_dom"/>
</dbReference>
<evidence type="ECO:0000256" key="3">
    <source>
        <dbReference type="ARBA" id="ARBA00023172"/>
    </source>
</evidence>
<feature type="compositionally biased region" description="Basic residues" evidence="4">
    <location>
        <begin position="109"/>
        <end position="121"/>
    </location>
</feature>
<dbReference type="InParanoid" id="A0A6P8VKN2"/>
<evidence type="ECO:0000256" key="1">
    <source>
        <dbReference type="ARBA" id="ARBA00010879"/>
    </source>
</evidence>
<feature type="compositionally biased region" description="Low complexity" evidence="4">
    <location>
        <begin position="82"/>
        <end position="101"/>
    </location>
</feature>
<dbReference type="InterPro" id="IPR011010">
    <property type="entry name" value="DNA_brk_join_enz"/>
</dbReference>
<dbReference type="Gene3D" id="3.30.70.270">
    <property type="match status" value="1"/>
</dbReference>
<dbReference type="GO" id="GO:0015074">
    <property type="term" value="P:DNA integration"/>
    <property type="evidence" value="ECO:0007669"/>
    <property type="project" value="InterPro"/>
</dbReference>
<dbReference type="InterPro" id="IPR013762">
    <property type="entry name" value="Integrase-like_cat_sf"/>
</dbReference>
<dbReference type="GO" id="GO:0003677">
    <property type="term" value="F:DNA binding"/>
    <property type="evidence" value="ECO:0007669"/>
    <property type="project" value="InterPro"/>
</dbReference>
<protein>
    <recommendedName>
        <fullName evidence="2">ribonuclease H</fullName>
        <ecNumber evidence="2">3.1.26.4</ecNumber>
    </recommendedName>
</protein>
<feature type="region of interest" description="Disordered" evidence="4">
    <location>
        <begin position="1"/>
        <end position="47"/>
    </location>
</feature>
<evidence type="ECO:0000259" key="5">
    <source>
        <dbReference type="PROSITE" id="PS50878"/>
    </source>
</evidence>
<dbReference type="PANTHER" id="PTHR33050">
    <property type="entry name" value="REVERSE TRANSCRIPTASE DOMAIN-CONTAINING PROTEIN"/>
    <property type="match status" value="1"/>
</dbReference>
<dbReference type="PROSITE" id="PS50878">
    <property type="entry name" value="RT_POL"/>
    <property type="match status" value="1"/>
</dbReference>
<sequence length="1054" mass="115835">MSTTEGSDNEAFPQDLDPDSDIPPGVSSISSSQWRTSSRLASRGESRTAEADFLISHLRRQGISAAPDLPLSQLRKLSDQVPGAASQPRAAAPANSPANSPERPERGRGRSRGGKRTRKRSPPQARPEKKRKSNFPQSHPSAGQLGSLGNQDDSLANTLKNLASSMRGINAHLQAMDKGSARASTSSANWGDAPAQGLRPGQGQLRAKILERKDVNLVSLILPSPECDKSIATGGSFTAVFRSTDPRLLKDLHIGQFLVAFGIFRDVLCTVYPERRTELDAYLGIIGDLQLKYGKSIFYYYHKSFSSKAARHLAHCNIRLDWSVLDTELLVMATGGQQVHSCSTCGTQGHTATFCPSVPLSRARDFPTPYPGNDGQERQLLRGCASEVSLPQAPPNQLPATETTWWKDLLKIHPSTPINIPYLAAALSTHPDSVFVDYLLSGLSQGFRVGVLSAPPVTFVAKNLQSANKEPIIVSQLIEKECNKGYLIGPFHSSPFSVFRTSPIGVATRKYSEKKRLIFDLSAPRAGPFCSFYSLIPSEPFSLQYASVDDAIKLIKLTGQGAWLSKADITDAFKIIPIHPSQWNMFGIRWESKFYFAVRLTFGCRSSPCIFNSLSEALCSILLNIVRIPSVLHLLDDFLLVDPPRDNSGASLAKLKLCFQKLGVPLSAEKTLGPDTRLEFLGITLDSAEMKASLPSDKLQRIRDITKSYCGQQTITKQQLLSLLGHLNFAMRVIPQGRSFISRLLDTASGVKNLHDRVVLDEGFRSDLRFWSLLLDHWNGITFFYDDIVYSSDSMRLFTDAAPSVGFGGLFQGEWFAGPWPPTFPNHASSSALHEIYPIAVACYVWGHLWLRKRISVLCDNQAVVGIINKARSPCNDIMPFMRSITWSSITHNFLISARHVPGYLNTAADSLSRLSFHASHFSLKLKHSKCGGACSASAARNDSPFCPYKSMIKFLHLRSSTNPLSPLFLLPGNIPLTKHRFNYYLKQILSKSGLSPQLFSGHSFRIGAATSAAIQGVSSSSLQQLGRWSSSAFTSYIRPDISAVLAIQRSLKH</sequence>
<dbReference type="OrthoDB" id="10058284at2759"/>
<comment type="similarity">
    <text evidence="1">Belongs to the beta type-B retroviral polymerase family. HERV class-II K(HML-2) pol subfamily.</text>
</comment>
<dbReference type="SUPFAM" id="SSF56672">
    <property type="entry name" value="DNA/RNA polymerases"/>
    <property type="match status" value="1"/>
</dbReference>
<dbReference type="Gene3D" id="1.10.443.10">
    <property type="entry name" value="Intergrase catalytic core"/>
    <property type="match status" value="1"/>
</dbReference>
<dbReference type="Pfam" id="PF00078">
    <property type="entry name" value="RVT_1"/>
    <property type="match status" value="1"/>
</dbReference>
<accession>A0A6P8VKN2</accession>
<dbReference type="GO" id="GO:0004523">
    <property type="term" value="F:RNA-DNA hybrid ribonuclease activity"/>
    <property type="evidence" value="ECO:0007669"/>
    <property type="project" value="UniProtKB-EC"/>
</dbReference>
<dbReference type="InterPro" id="IPR043128">
    <property type="entry name" value="Rev_trsase/Diguanyl_cyclase"/>
</dbReference>
<feature type="domain" description="Reverse transcriptase" evidence="5">
    <location>
        <begin position="488"/>
        <end position="685"/>
    </location>
</feature>
<evidence type="ECO:0000313" key="6">
    <source>
        <dbReference type="Proteomes" id="UP000515161"/>
    </source>
</evidence>
<evidence type="ECO:0000313" key="7">
    <source>
        <dbReference type="RefSeq" id="XP_034086278.1"/>
    </source>
</evidence>
<dbReference type="CDD" id="cd09275">
    <property type="entry name" value="RNase_HI_RT_DIRS1"/>
    <property type="match status" value="1"/>
</dbReference>
<feature type="region of interest" description="Disordered" evidence="4">
    <location>
        <begin position="176"/>
        <end position="199"/>
    </location>
</feature>
<dbReference type="Gene3D" id="3.10.10.10">
    <property type="entry name" value="HIV Type 1 Reverse Transcriptase, subunit A, domain 1"/>
    <property type="match status" value="1"/>
</dbReference>
<dbReference type="Proteomes" id="UP000515161">
    <property type="component" value="Unplaced"/>
</dbReference>
<dbReference type="GO" id="GO:0006310">
    <property type="term" value="P:DNA recombination"/>
    <property type="evidence" value="ECO:0007669"/>
    <property type="project" value="UniProtKB-KW"/>
</dbReference>
<proteinExistence type="inferred from homology"/>
<dbReference type="InterPro" id="IPR052055">
    <property type="entry name" value="Hepadnavirus_pol/RT"/>
</dbReference>
<dbReference type="CDD" id="cd03714">
    <property type="entry name" value="RT_DIRS1"/>
    <property type="match status" value="1"/>
</dbReference>
<dbReference type="InterPro" id="IPR043502">
    <property type="entry name" value="DNA/RNA_pol_sf"/>
</dbReference>
<reference evidence="7" key="1">
    <citation type="submission" date="2025-08" db="UniProtKB">
        <authorList>
            <consortium name="RefSeq"/>
        </authorList>
    </citation>
    <scope>IDENTIFICATION</scope>
</reference>
<name>A0A6P8VKN2_GYMAC</name>
<dbReference type="KEGG" id="gacu:117555511"/>
<feature type="compositionally biased region" description="Low complexity" evidence="4">
    <location>
        <begin position="27"/>
        <end position="41"/>
    </location>
</feature>
<dbReference type="EC" id="3.1.26.4" evidence="2"/>
<dbReference type="RefSeq" id="XP_034086278.1">
    <property type="nucleotide sequence ID" value="XM_034230387.1"/>
</dbReference>